<dbReference type="PANTHER" id="PTHR45873">
    <property type="entry name" value="DNA POLYMERASE ETA"/>
    <property type="match status" value="1"/>
</dbReference>
<keyword evidence="8" id="KW-0539">Nucleus</keyword>
<proteinExistence type="predicted"/>
<dbReference type="InterPro" id="IPR013087">
    <property type="entry name" value="Znf_C2H2_type"/>
</dbReference>
<dbReference type="SMART" id="SM00355">
    <property type="entry name" value="ZnF_C2H2"/>
    <property type="match status" value="1"/>
</dbReference>
<dbReference type="EMBL" id="UFAJ01000039">
    <property type="protein sequence ID" value="SSD58712.1"/>
    <property type="molecule type" value="Genomic_DNA"/>
</dbReference>
<evidence type="ECO:0000256" key="6">
    <source>
        <dbReference type="ARBA" id="ARBA00022833"/>
    </source>
</evidence>
<dbReference type="Pfam" id="PF00817">
    <property type="entry name" value="IMS"/>
    <property type="match status" value="1"/>
</dbReference>
<dbReference type="InterPro" id="IPR041298">
    <property type="entry name" value="UBZ3"/>
</dbReference>
<dbReference type="GO" id="GO:0035861">
    <property type="term" value="C:site of double-strand break"/>
    <property type="evidence" value="ECO:0007669"/>
    <property type="project" value="TreeGrafter"/>
</dbReference>
<evidence type="ECO:0000256" key="9">
    <source>
        <dbReference type="PROSITE-ProRule" id="PRU00042"/>
    </source>
</evidence>
<dbReference type="Gene3D" id="1.10.150.20">
    <property type="entry name" value="5' to 3' exonuclease, C-terminal subdomain"/>
    <property type="match status" value="1"/>
</dbReference>
<dbReference type="InterPro" id="IPR043502">
    <property type="entry name" value="DNA/RNA_pol_sf"/>
</dbReference>
<dbReference type="Pfam" id="PF18439">
    <property type="entry name" value="zf_UBZ"/>
    <property type="match status" value="1"/>
</dbReference>
<accession>A0A376B253</accession>
<keyword evidence="7" id="KW-0234">DNA repair</keyword>
<dbReference type="PROSITE" id="PS00028">
    <property type="entry name" value="ZINC_FINGER_C2H2_1"/>
    <property type="match status" value="1"/>
</dbReference>
<evidence type="ECO:0000256" key="5">
    <source>
        <dbReference type="ARBA" id="ARBA00022771"/>
    </source>
</evidence>
<dbReference type="VEuPathDB" id="FungiDB:SCODWIG_00473"/>
<dbReference type="PROSITE" id="PS51907">
    <property type="entry name" value="ZF_UBZ3"/>
    <property type="match status" value="1"/>
</dbReference>
<evidence type="ECO:0000256" key="2">
    <source>
        <dbReference type="ARBA" id="ARBA00022679"/>
    </source>
</evidence>
<feature type="domain" description="UBZ3-type" evidence="12">
    <location>
        <begin position="548"/>
        <end position="583"/>
    </location>
</feature>
<dbReference type="GO" id="GO:0006281">
    <property type="term" value="P:DNA repair"/>
    <property type="evidence" value="ECO:0007669"/>
    <property type="project" value="UniProtKB-KW"/>
</dbReference>
<reference evidence="14" key="1">
    <citation type="submission" date="2018-06" db="EMBL/GenBank/DDBJ databases">
        <authorList>
            <person name="Guldener U."/>
        </authorList>
    </citation>
    <scope>NUCLEOTIDE SEQUENCE [LARGE SCALE GENOMIC DNA]</scope>
    <source>
        <strain evidence="14">UTAD17</strain>
    </source>
</reference>
<keyword evidence="14" id="KW-1185">Reference proteome</keyword>
<evidence type="ECO:0000313" key="14">
    <source>
        <dbReference type="Proteomes" id="UP000262825"/>
    </source>
</evidence>
<dbReference type="PROSITE" id="PS50173">
    <property type="entry name" value="UMUC"/>
    <property type="match status" value="1"/>
</dbReference>
<dbReference type="GO" id="GO:0009314">
    <property type="term" value="P:response to radiation"/>
    <property type="evidence" value="ECO:0007669"/>
    <property type="project" value="TreeGrafter"/>
</dbReference>
<dbReference type="FunFam" id="3.40.1170.60:FF:000008">
    <property type="entry name" value="DNA polymerase eta subunit"/>
    <property type="match status" value="1"/>
</dbReference>
<dbReference type="InterPro" id="IPR001126">
    <property type="entry name" value="UmuC"/>
</dbReference>
<comment type="subcellular location">
    <subcellularLocation>
        <location evidence="1">Nucleus</location>
    </subcellularLocation>
</comment>
<dbReference type="GO" id="GO:0003887">
    <property type="term" value="F:DNA-directed DNA polymerase activity"/>
    <property type="evidence" value="ECO:0007669"/>
    <property type="project" value="TreeGrafter"/>
</dbReference>
<keyword evidence="6" id="KW-0862">Zinc</keyword>
<dbReference type="GO" id="GO:0070987">
    <property type="term" value="P:error-free translesion synthesis"/>
    <property type="evidence" value="ECO:0007669"/>
    <property type="project" value="UniProtKB-ARBA"/>
</dbReference>
<keyword evidence="5 9" id="KW-0863">Zinc-finger</keyword>
<evidence type="ECO:0000313" key="13">
    <source>
        <dbReference type="EMBL" id="SSD58712.1"/>
    </source>
</evidence>
<dbReference type="Proteomes" id="UP000262825">
    <property type="component" value="Unassembled WGS sequence"/>
</dbReference>
<dbReference type="SUPFAM" id="SSF100879">
    <property type="entry name" value="Lesion bypass DNA polymerase (Y-family), little finger domain"/>
    <property type="match status" value="1"/>
</dbReference>
<dbReference type="GO" id="GO:0007064">
    <property type="term" value="P:mitotic sister chromatid cohesion"/>
    <property type="evidence" value="ECO:0007669"/>
    <property type="project" value="UniProtKB-ARBA"/>
</dbReference>
<dbReference type="GO" id="GO:0008270">
    <property type="term" value="F:zinc ion binding"/>
    <property type="evidence" value="ECO:0007669"/>
    <property type="project" value="UniProtKB-KW"/>
</dbReference>
<evidence type="ECO:0000256" key="4">
    <source>
        <dbReference type="ARBA" id="ARBA00022763"/>
    </source>
</evidence>
<evidence type="ECO:0000259" key="12">
    <source>
        <dbReference type="PROSITE" id="PS51907"/>
    </source>
</evidence>
<dbReference type="InterPro" id="IPR052230">
    <property type="entry name" value="DNA_polymerase_eta"/>
</dbReference>
<dbReference type="GO" id="GO:0005634">
    <property type="term" value="C:nucleus"/>
    <property type="evidence" value="ECO:0007669"/>
    <property type="project" value="UniProtKB-SubCell"/>
</dbReference>
<gene>
    <name evidence="13" type="ORF">SCODWIG_00473</name>
</gene>
<name>A0A376B253_9ASCO</name>
<dbReference type="PIRSF" id="PIRSF036603">
    <property type="entry name" value="DPol_eta"/>
    <property type="match status" value="1"/>
</dbReference>
<dbReference type="SUPFAM" id="SSF56672">
    <property type="entry name" value="DNA/RNA polymerases"/>
    <property type="match status" value="1"/>
</dbReference>
<evidence type="ECO:0000256" key="7">
    <source>
        <dbReference type="ARBA" id="ARBA00023204"/>
    </source>
</evidence>
<dbReference type="PANTHER" id="PTHR45873:SF1">
    <property type="entry name" value="DNA POLYMERASE ETA"/>
    <property type="match status" value="1"/>
</dbReference>
<organism evidence="13 14">
    <name type="scientific">Saccharomycodes ludwigii</name>
    <dbReference type="NCBI Taxonomy" id="36035"/>
    <lineage>
        <taxon>Eukaryota</taxon>
        <taxon>Fungi</taxon>
        <taxon>Dikarya</taxon>
        <taxon>Ascomycota</taxon>
        <taxon>Saccharomycotina</taxon>
        <taxon>Saccharomycetes</taxon>
        <taxon>Saccharomycodales</taxon>
        <taxon>Saccharomycodaceae</taxon>
        <taxon>Saccharomycodes</taxon>
    </lineage>
</organism>
<dbReference type="PROSITE" id="PS50157">
    <property type="entry name" value="ZINC_FINGER_C2H2_2"/>
    <property type="match status" value="1"/>
</dbReference>
<dbReference type="Gene3D" id="3.30.1490.100">
    <property type="entry name" value="DNA polymerase, Y-family, little finger domain"/>
    <property type="match status" value="1"/>
</dbReference>
<dbReference type="GO" id="GO:0042276">
    <property type="term" value="P:error-prone translesion synthesis"/>
    <property type="evidence" value="ECO:0007669"/>
    <property type="project" value="TreeGrafter"/>
</dbReference>
<dbReference type="Gene3D" id="3.30.70.270">
    <property type="match status" value="1"/>
</dbReference>
<feature type="domain" description="C2H2-type" evidence="10">
    <location>
        <begin position="553"/>
        <end position="580"/>
    </location>
</feature>
<dbReference type="GO" id="GO:0003684">
    <property type="term" value="F:damaged DNA binding"/>
    <property type="evidence" value="ECO:0007669"/>
    <property type="project" value="InterPro"/>
</dbReference>
<keyword evidence="3" id="KW-0479">Metal-binding</keyword>
<protein>
    <submittedName>
        <fullName evidence="13">Related to DNA polymerase eta</fullName>
    </submittedName>
</protein>
<dbReference type="Gene3D" id="3.40.1170.60">
    <property type="match status" value="1"/>
</dbReference>
<keyword evidence="2" id="KW-0808">Transferase</keyword>
<evidence type="ECO:0000259" key="11">
    <source>
        <dbReference type="PROSITE" id="PS50173"/>
    </source>
</evidence>
<dbReference type="GO" id="GO:0005657">
    <property type="term" value="C:replication fork"/>
    <property type="evidence" value="ECO:0007669"/>
    <property type="project" value="TreeGrafter"/>
</dbReference>
<evidence type="ECO:0000256" key="3">
    <source>
        <dbReference type="ARBA" id="ARBA00022723"/>
    </source>
</evidence>
<dbReference type="InterPro" id="IPR043128">
    <property type="entry name" value="Rev_trsase/Diguanyl_cyclase"/>
</dbReference>
<keyword evidence="4" id="KW-0227">DNA damage</keyword>
<dbReference type="AlphaFoldDB" id="A0A376B253"/>
<dbReference type="InterPro" id="IPR036775">
    <property type="entry name" value="DNA_pol_Y-fam_lit_finger_sf"/>
</dbReference>
<evidence type="ECO:0000256" key="8">
    <source>
        <dbReference type="ARBA" id="ARBA00023242"/>
    </source>
</evidence>
<evidence type="ECO:0000259" key="10">
    <source>
        <dbReference type="PROSITE" id="PS50157"/>
    </source>
</evidence>
<feature type="domain" description="UmuC" evidence="11">
    <location>
        <begin position="27"/>
        <end position="300"/>
    </location>
</feature>
<sequence length="648" mass="74409">MPSKFTWRDLLALNSKEQSFNTPLSCICHIDINAFFSQFEQLRCKFTENDPVVCIQWNSLIAVSYAARKYGIKRMDSLEEAKKKCPKLIPIHTAVFKKGESFWSYKPFGYNIDPSNHKVSLDPYRRESRKILKCFQKYCDQVEKASVDEAFLDLGRIIFKEIMTCKFFGKIQNKFIHGDYKLDEKLPDLFDIVSHNSIEKDSEEYWKFLGDVFNPNKRSIFVDWDDISILIGSKHCFKIQQIIRNEFGYMTSCGVSNCKSISKLASDFKKPNGHTIIKTNCLEDFLDQGKFEITSFWTFGGIKGKELVEILGLPQENSISYIRESWPNSHLELLEYLKTKLLALSEFKTYSIKVESSQECELVCLKLYLLTRGQWKELVNPKPVVKNMSAVKNMRGGTCACLQDCYSWLKVFCSELSSRVNELEKEYNKAIIPKTIHVAFRGCEKYQFVKRSKSSGLLLTSSKTTYEALYKNAIELMQELDKAYKQVMYPLTNLNMSISNMEILSAGSSVIDLFQKNMNTKNTNDIVNTKDCGAPLEQATKKDAIASEGASFYQCDQCDMSFSEKKEYNEHVDYHYAMKLSENLNGADEFSTSLSYGERLLLFGNKSNHNNSISNSNNNNNNNGKVLKKKVETATTNKKVGILKYFDT</sequence>
<evidence type="ECO:0000256" key="1">
    <source>
        <dbReference type="ARBA" id="ARBA00004123"/>
    </source>
</evidence>